<dbReference type="InterPro" id="IPR012349">
    <property type="entry name" value="Split_barrel_FMN-bd"/>
</dbReference>
<dbReference type="KEGG" id="acab:QRX50_18735"/>
<dbReference type="Proteomes" id="UP001236014">
    <property type="component" value="Chromosome"/>
</dbReference>
<dbReference type="InterPro" id="IPR011576">
    <property type="entry name" value="Pyridox_Oxase_N"/>
</dbReference>
<dbReference type="GO" id="GO:0004733">
    <property type="term" value="F:pyridoxamine phosphate oxidase activity"/>
    <property type="evidence" value="ECO:0007669"/>
    <property type="project" value="UniProtKB-EC"/>
</dbReference>
<organism evidence="2 3">
    <name type="scientific">Amycolatopsis carbonis</name>
    <dbReference type="NCBI Taxonomy" id="715471"/>
    <lineage>
        <taxon>Bacteria</taxon>
        <taxon>Bacillati</taxon>
        <taxon>Actinomycetota</taxon>
        <taxon>Actinomycetes</taxon>
        <taxon>Pseudonocardiales</taxon>
        <taxon>Pseudonocardiaceae</taxon>
        <taxon>Amycolatopsis</taxon>
    </lineage>
</organism>
<evidence type="ECO:0000313" key="2">
    <source>
        <dbReference type="EMBL" id="WIX82663.1"/>
    </source>
</evidence>
<dbReference type="RefSeq" id="WP_285973228.1">
    <property type="nucleotide sequence ID" value="NZ_CP127294.1"/>
</dbReference>
<evidence type="ECO:0000259" key="1">
    <source>
        <dbReference type="Pfam" id="PF01243"/>
    </source>
</evidence>
<protein>
    <submittedName>
        <fullName evidence="2">Pyridoxamine 5'-phosphate oxidase family protein</fullName>
        <ecNumber evidence="2">1.-.-.-</ecNumber>
        <ecNumber evidence="2">1.4.3.5</ecNumber>
    </submittedName>
</protein>
<keyword evidence="3" id="KW-1185">Reference proteome</keyword>
<sequence length="305" mass="32603">MTTQPIVAGFHSGELSVQRQAGLEFETARLEGMLAPAQLSRGAEGFLAQREFAAVTARDSDGTLWTSPLLGPAGFLEGFDTTLVVHTRPGAGDPLHELPTAEPAGLIAVEFATRRRLRVNGTVVAAAEGGFLLDVEQAYGNCPSYIQQRRLEIDPEPAPAAVERSDALTDTQRALIRRADTFFLGTIHPTRGADSSHKGGEPGFVRLDGDDVWWPDYAGNNLFNSLGNITTDPEASLLFVDFTTGTTLQLTGTAALEWVAPGTAGEDDATGRRVRFHPTRVVSRTGVPLHASDVVPSPHNPRVTA</sequence>
<gene>
    <name evidence="2" type="ORF">QRX50_18735</name>
</gene>
<keyword evidence="2" id="KW-0560">Oxidoreductase</keyword>
<accession>A0A9Y2IQI8</accession>
<proteinExistence type="predicted"/>
<name>A0A9Y2IQI8_9PSEU</name>
<dbReference type="EC" id="1.-.-.-" evidence="2"/>
<dbReference type="PANTHER" id="PTHR42815:SF2">
    <property type="entry name" value="FAD-BINDING, PUTATIVE (AFU_ORTHOLOGUE AFUA_6G07600)-RELATED"/>
    <property type="match status" value="1"/>
</dbReference>
<dbReference type="EC" id="1.4.3.5" evidence="2"/>
<dbReference type="PANTHER" id="PTHR42815">
    <property type="entry name" value="FAD-BINDING, PUTATIVE (AFU_ORTHOLOGUE AFUA_6G07600)-RELATED"/>
    <property type="match status" value="1"/>
</dbReference>
<reference evidence="2 3" key="1">
    <citation type="submission" date="2023-06" db="EMBL/GenBank/DDBJ databases">
        <authorList>
            <person name="Oyuntsetseg B."/>
            <person name="Kim S.B."/>
        </authorList>
    </citation>
    <scope>NUCLEOTIDE SEQUENCE [LARGE SCALE GENOMIC DNA]</scope>
    <source>
        <strain evidence="2 3">2-15</strain>
    </source>
</reference>
<dbReference type="SUPFAM" id="SSF50475">
    <property type="entry name" value="FMN-binding split barrel"/>
    <property type="match status" value="1"/>
</dbReference>
<evidence type="ECO:0000313" key="3">
    <source>
        <dbReference type="Proteomes" id="UP001236014"/>
    </source>
</evidence>
<dbReference type="AlphaFoldDB" id="A0A9Y2IQI8"/>
<dbReference type="Gene3D" id="2.30.110.10">
    <property type="entry name" value="Electron Transport, Fmn-binding Protein, Chain A"/>
    <property type="match status" value="1"/>
</dbReference>
<dbReference type="EMBL" id="CP127294">
    <property type="protein sequence ID" value="WIX82663.1"/>
    <property type="molecule type" value="Genomic_DNA"/>
</dbReference>
<dbReference type="Pfam" id="PF01243">
    <property type="entry name" value="PNPOx_N"/>
    <property type="match status" value="1"/>
</dbReference>
<feature type="domain" description="Pyridoxamine 5'-phosphate oxidase N-terminal" evidence="1">
    <location>
        <begin position="168"/>
        <end position="256"/>
    </location>
</feature>